<evidence type="ECO:0000313" key="6">
    <source>
        <dbReference type="Proteomes" id="UP000189580"/>
    </source>
</evidence>
<feature type="domain" description="FAS1" evidence="4">
    <location>
        <begin position="37"/>
        <end position="196"/>
    </location>
</feature>
<feature type="domain" description="FAS1" evidence="4">
    <location>
        <begin position="492"/>
        <end position="630"/>
    </location>
</feature>
<feature type="transmembrane region" description="Helical" evidence="2">
    <location>
        <begin position="792"/>
        <end position="817"/>
    </location>
</feature>
<evidence type="ECO:0000256" key="1">
    <source>
        <dbReference type="SAM" id="MobiDB-lite"/>
    </source>
</evidence>
<feature type="compositionally biased region" description="Low complexity" evidence="1">
    <location>
        <begin position="871"/>
        <end position="883"/>
    </location>
</feature>
<dbReference type="EMBL" id="CP014501">
    <property type="protein sequence ID" value="ANB11997.1"/>
    <property type="molecule type" value="Genomic_DNA"/>
</dbReference>
<dbReference type="SMART" id="SM00554">
    <property type="entry name" value="FAS1"/>
    <property type="match status" value="3"/>
</dbReference>
<feature type="domain" description="FAS1" evidence="4">
    <location>
        <begin position="199"/>
        <end position="349"/>
    </location>
</feature>
<keyword evidence="3" id="KW-0732">Signal</keyword>
<dbReference type="GeneID" id="30034140"/>
<proteinExistence type="predicted"/>
<dbReference type="AlphaFoldDB" id="A0A161HI18"/>
<reference evidence="5 6" key="1">
    <citation type="submission" date="2016-02" db="EMBL/GenBank/DDBJ databases">
        <title>Complete genome sequence and transcriptome regulation of the pentose utilising yeast Sugiyamaella lignohabitans.</title>
        <authorList>
            <person name="Bellasio M."/>
            <person name="Peymann A."/>
            <person name="Valli M."/>
            <person name="Sipitzky M."/>
            <person name="Graf A."/>
            <person name="Sauer M."/>
            <person name="Marx H."/>
            <person name="Mattanovich D."/>
        </authorList>
    </citation>
    <scope>NUCLEOTIDE SEQUENCE [LARGE SCALE GENOMIC DNA]</scope>
    <source>
        <strain evidence="5 6">CBS 10342</strain>
    </source>
</reference>
<dbReference type="InterPro" id="IPR036378">
    <property type="entry name" value="FAS1_dom_sf"/>
</dbReference>
<evidence type="ECO:0000256" key="2">
    <source>
        <dbReference type="SAM" id="Phobius"/>
    </source>
</evidence>
<evidence type="ECO:0000259" key="4">
    <source>
        <dbReference type="PROSITE" id="PS50213"/>
    </source>
</evidence>
<dbReference type="KEGG" id="slb:AWJ20_225"/>
<name>A0A161HI18_9ASCO</name>
<protein>
    <recommendedName>
        <fullName evidence="4">FAS1 domain-containing protein</fullName>
    </recommendedName>
</protein>
<feature type="region of interest" description="Disordered" evidence="1">
    <location>
        <begin position="131"/>
        <end position="163"/>
    </location>
</feature>
<dbReference type="PANTHER" id="PTHR10900:SF77">
    <property type="entry name" value="FI19380P1"/>
    <property type="match status" value="1"/>
</dbReference>
<feature type="compositionally biased region" description="Basic and acidic residues" evidence="1">
    <location>
        <begin position="823"/>
        <end position="838"/>
    </location>
</feature>
<feature type="region of interest" description="Disordered" evidence="1">
    <location>
        <begin position="823"/>
        <end position="883"/>
    </location>
</feature>
<dbReference type="RefSeq" id="XP_018734474.1">
    <property type="nucleotide sequence ID" value="XM_018879182.1"/>
</dbReference>
<feature type="compositionally biased region" description="Low complexity" evidence="1">
    <location>
        <begin position="839"/>
        <end position="851"/>
    </location>
</feature>
<evidence type="ECO:0000313" key="5">
    <source>
        <dbReference type="EMBL" id="ANB11997.1"/>
    </source>
</evidence>
<keyword evidence="2" id="KW-0812">Transmembrane</keyword>
<dbReference type="InterPro" id="IPR050904">
    <property type="entry name" value="Adhesion/Biosynth-related"/>
</dbReference>
<feature type="compositionally biased region" description="Acidic residues" evidence="1">
    <location>
        <begin position="131"/>
        <end position="144"/>
    </location>
</feature>
<dbReference type="Pfam" id="PF02469">
    <property type="entry name" value="Fasciclin"/>
    <property type="match status" value="2"/>
</dbReference>
<dbReference type="PROSITE" id="PS50213">
    <property type="entry name" value="FAS1"/>
    <property type="match status" value="3"/>
</dbReference>
<dbReference type="InterPro" id="IPR000782">
    <property type="entry name" value="FAS1_domain"/>
</dbReference>
<sequence length="910" mass="100794">MKLSGLFQSSKPLVTALYILLVTIGPTSAGDVDPSPSTTIIDILSASPEYSILLHYLQKHGLVNLINQSRNSTLLAPVNSAFYQLEEDGATVTKDLLLYHFLNGTVVSDNVTSDVVLQSHLSKRLYEAWDDDEDEHDREGEEELKDGIPVVISPDSSHDSDDDGIGLKVNGQATVVELDQMAGYHRGVVQGVDSLLSIPPTLCEVIEAKSRKHSFFSELFSLEYNCDSSRKKQTKLRKNLVTLLVPNDNAFDKFIDVEKDYLLSASAKADREILINRHTIDHLLKPQAIQTSIEPRHRSERSSGEMTAVTADGTVLKFDRDYIINSTFNPDEVNILTRDGIIYTYDSLLSTRQDASSKVVEFNPEKYLHGLGADLFVEETYLRGLQSLIDGTETEPQSIFVYPIGTSETNSHPNIKYHIVKGANALEDLDTRGTYLLTSKLSSHRMGDYYQKIKAIVSSEGTISLNSQLVLTSDYNVGNTSIYLLEGDLDVPPSLAFALGPFFQSSFSVAFLESTGLISPPKNDPPRTYLVPSRRAWENQILLKLYLQSNHTALRAVFESLIFETPVYSNEKPRVVESLDGTKSKLSVFSGGEGRHNGPYIARVNNTSYDIDAEDILFNSGVAHSIDQLSIPKHVEVSPHDLIIAGDRKDFVDLLKARNMSHILDRNESYTILVPNMDQLADNGYYANSSKTDRLLSLHILPDNPINTLFAGEAIPTLDEDVQLSGRNVTENFHILSIVDGTGQETYVVSRGDAQNHEFGKHSTVLFLDRYISPDWVHTPLIRPPYRLKTHVAILIGAALGLILAATSIVTCLYAFVGTRKATDPENDEHRPLLRDRTTSPSGRSTRSARSNRSRRDSNNGASDVDGTSPNSTSNNFYSTISSNSSINPIATGHVNEHREFGRHLNLPSP</sequence>
<dbReference type="PANTHER" id="PTHR10900">
    <property type="entry name" value="PERIOSTIN-RELATED"/>
    <property type="match status" value="1"/>
</dbReference>
<evidence type="ECO:0000256" key="3">
    <source>
        <dbReference type="SAM" id="SignalP"/>
    </source>
</evidence>
<feature type="signal peptide" evidence="3">
    <location>
        <begin position="1"/>
        <end position="29"/>
    </location>
</feature>
<organism evidence="5 6">
    <name type="scientific">Sugiyamaella lignohabitans</name>
    <dbReference type="NCBI Taxonomy" id="796027"/>
    <lineage>
        <taxon>Eukaryota</taxon>
        <taxon>Fungi</taxon>
        <taxon>Dikarya</taxon>
        <taxon>Ascomycota</taxon>
        <taxon>Saccharomycotina</taxon>
        <taxon>Dipodascomycetes</taxon>
        <taxon>Dipodascales</taxon>
        <taxon>Trichomonascaceae</taxon>
        <taxon>Sugiyamaella</taxon>
    </lineage>
</organism>
<dbReference type="Gene3D" id="2.30.180.10">
    <property type="entry name" value="FAS1 domain"/>
    <property type="match status" value="3"/>
</dbReference>
<dbReference type="SUPFAM" id="SSF82153">
    <property type="entry name" value="FAS1 domain"/>
    <property type="match status" value="4"/>
</dbReference>
<gene>
    <name evidence="5" type="ORF">AWJ20_225</name>
</gene>
<keyword evidence="2" id="KW-1133">Transmembrane helix</keyword>
<keyword evidence="6" id="KW-1185">Reference proteome</keyword>
<accession>A0A161HI18</accession>
<keyword evidence="2" id="KW-0472">Membrane</keyword>
<dbReference type="Proteomes" id="UP000189580">
    <property type="component" value="Chromosome a"/>
</dbReference>
<feature type="chain" id="PRO_5007822673" description="FAS1 domain-containing protein" evidence="3">
    <location>
        <begin position="30"/>
        <end position="910"/>
    </location>
</feature>
<dbReference type="OrthoDB" id="286301at2759"/>